<gene>
    <name evidence="1" type="ORF">COM45_04935</name>
</gene>
<dbReference type="Proteomes" id="UP000218690">
    <property type="component" value="Unassembled WGS sequence"/>
</dbReference>
<dbReference type="EMBL" id="NWBP01000016">
    <property type="protein sequence ID" value="PCC83144.1"/>
    <property type="molecule type" value="Genomic_DNA"/>
</dbReference>
<comment type="caution">
    <text evidence="1">The sequence shown here is derived from an EMBL/GenBank/DDBJ whole genome shotgun (WGS) entry which is preliminary data.</text>
</comment>
<evidence type="ECO:0000313" key="1">
    <source>
        <dbReference type="EMBL" id="PCC83144.1"/>
    </source>
</evidence>
<proteinExistence type="predicted"/>
<sequence length="205" mass="22617">MLPLEVEAAGARTVKFDVRLGSGRTVHMEGVADPIMAGFESTIALLRGEGLDPNFMTARSQMSWGLAFPRAGDARRLVEAWLAAIGINRERLSILARAVDCLELVEADLQHFYRLDLADWPRGVLSTRRLAVLMEGLRRRPESLFWAETSSEFDPLTSESIILAGIFGALTGQQHPLLTARKDRESAAEKQAAMARMQARGLTAR</sequence>
<dbReference type="AlphaFoldDB" id="A0A2A4AL61"/>
<organism evidence="1 2">
    <name type="scientific">Corynebacterium accolens</name>
    <dbReference type="NCBI Taxonomy" id="38284"/>
    <lineage>
        <taxon>Bacteria</taxon>
        <taxon>Bacillati</taxon>
        <taxon>Actinomycetota</taxon>
        <taxon>Actinomycetes</taxon>
        <taxon>Mycobacteriales</taxon>
        <taxon>Corynebacteriaceae</taxon>
        <taxon>Corynebacterium</taxon>
    </lineage>
</organism>
<name>A0A2A4AL61_9CORY</name>
<reference evidence="1 2" key="1">
    <citation type="submission" date="2017-09" db="EMBL/GenBank/DDBJ databases">
        <title>Draft Genome Sequence of Corynebacterium accolens AH4003.</title>
        <authorList>
            <person name="Chen Y."/>
            <person name="Oosthuysen W.F."/>
            <person name="Kelley S."/>
            <person name="Horswill A."/>
        </authorList>
    </citation>
    <scope>NUCLEOTIDE SEQUENCE [LARGE SCALE GENOMIC DNA]</scope>
    <source>
        <strain evidence="1 2">AH4003</strain>
    </source>
</reference>
<evidence type="ECO:0000313" key="2">
    <source>
        <dbReference type="Proteomes" id="UP000218690"/>
    </source>
</evidence>
<protein>
    <submittedName>
        <fullName evidence="1">Uncharacterized protein</fullName>
    </submittedName>
</protein>
<accession>A0A2A4AL61</accession>